<keyword evidence="1 3" id="KW-0807">Transducer</keyword>
<comment type="caution">
    <text evidence="8">The sequence shown here is derived from an EMBL/GenBank/DDBJ whole genome shotgun (WGS) entry which is preliminary data.</text>
</comment>
<evidence type="ECO:0000256" key="2">
    <source>
        <dbReference type="ARBA" id="ARBA00029447"/>
    </source>
</evidence>
<evidence type="ECO:0000256" key="3">
    <source>
        <dbReference type="PROSITE-ProRule" id="PRU00284"/>
    </source>
</evidence>
<keyword evidence="5" id="KW-0472">Membrane</keyword>
<keyword evidence="4" id="KW-0175">Coiled coil</keyword>
<dbReference type="GO" id="GO:0007165">
    <property type="term" value="P:signal transduction"/>
    <property type="evidence" value="ECO:0007669"/>
    <property type="project" value="UniProtKB-KW"/>
</dbReference>
<evidence type="ECO:0000259" key="7">
    <source>
        <dbReference type="PROSITE" id="PS50885"/>
    </source>
</evidence>
<dbReference type="SUPFAM" id="SSF58104">
    <property type="entry name" value="Methyl-accepting chemotaxis protein (MCP) signaling domain"/>
    <property type="match status" value="2"/>
</dbReference>
<evidence type="ECO:0000256" key="5">
    <source>
        <dbReference type="SAM" id="Phobius"/>
    </source>
</evidence>
<protein>
    <recommendedName>
        <fullName evidence="10">Methyl-accepting chemotaxis sensory transducer</fullName>
    </recommendedName>
</protein>
<dbReference type="RefSeq" id="WP_176062393.1">
    <property type="nucleotide sequence ID" value="NZ_BJTG01000001.1"/>
</dbReference>
<feature type="domain" description="Methyl-accepting transducer" evidence="6">
    <location>
        <begin position="474"/>
        <end position="703"/>
    </location>
</feature>
<keyword evidence="5" id="KW-0812">Transmembrane</keyword>
<dbReference type="AlphaFoldDB" id="A0A7I9VGY4"/>
<dbReference type="PROSITE" id="PS50111">
    <property type="entry name" value="CHEMOTAXIS_TRANSDUC_2"/>
    <property type="match status" value="1"/>
</dbReference>
<evidence type="ECO:0000259" key="6">
    <source>
        <dbReference type="PROSITE" id="PS50111"/>
    </source>
</evidence>
<dbReference type="Pfam" id="PF00015">
    <property type="entry name" value="MCPsignal"/>
    <property type="match status" value="1"/>
</dbReference>
<evidence type="ECO:0008006" key="10">
    <source>
        <dbReference type="Google" id="ProtNLM"/>
    </source>
</evidence>
<dbReference type="SMART" id="SM00304">
    <property type="entry name" value="HAMP"/>
    <property type="match status" value="2"/>
</dbReference>
<keyword evidence="5" id="KW-1133">Transmembrane helix</keyword>
<sequence length="823" mass="84632">MPFLRPLLLRVVGVLLLPVALELYCFEVFAPVAGVHRATADLGLLVAAVVYFTVAVATTALLARPISAGLGEAATDAAREQAAAAALRLPTALTATLFATSAVLTAGIELAELRQDLGRDVAAAGAAIAVAFALLQAGLAYSVAANAVAPALVALRASGQWGGSSVRRKVALLCCSLVGMTALMLGGVAYERYRADTDRQHVDATAAVQEHAARWLAVERREPAAAAELVFVATGAPTAVLGAEGQVLARAGGDVPELAEARGPGAGVEEVPGGWRLRRAAGARTLVSFLSEAPLEARRSAFFGDATLLGALLLAATALLVWLAAQSLTAPLRLLGEAADGIAAGDLTVRPPTVSRDEVGQLAADFRRMTQGLSALVGDVQTASAGVEQGTREVGRIRERVQGGAREEHERVRAVQAAVEAMQGSVALVSTGVDGLSDYVHSTTAAVGEMSAALEEVRRHAAELERRVDGAGADAEALATAGRRAQAQVGALDGLAGQAQGTIAGVSGSLSGLETSAVGSQLAAAQAAEIAERAGEVVGEAVAGMEALRSAVGDAKQRVTALGRRSDDIDQILDFIGEVAGRTNLLSLNASIIATQAGEHGKAFAVVAEQIRELAAQISSSTKSIARIIGAVRDDVDGTARLIDRGDELASRGVAQAQRSLGALQEIRTATARGHETAAAILQAVQAHAESTRAVSNLVSQAADSTRVLSDALQMVGRSVAAMEGVSKGVKAVAEKVARALDEQTGLGRRQLESLEQIDGMLADIRRAAAAHQGATRRVRDLLSQLTRTAQEQEGVVVELASVAERMGDRSQALAQSVGRFKI</sequence>
<proteinExistence type="inferred from homology"/>
<feature type="coiled-coil region" evidence="4">
    <location>
        <begin position="447"/>
        <end position="474"/>
    </location>
</feature>
<evidence type="ECO:0000256" key="4">
    <source>
        <dbReference type="SAM" id="Coils"/>
    </source>
</evidence>
<dbReference type="InterPro" id="IPR003660">
    <property type="entry name" value="HAMP_dom"/>
</dbReference>
<feature type="transmembrane region" description="Helical" evidence="5">
    <location>
        <begin position="306"/>
        <end position="325"/>
    </location>
</feature>
<name>A0A7I9VGY4_9BACT</name>
<dbReference type="PROSITE" id="PS50885">
    <property type="entry name" value="HAMP"/>
    <property type="match status" value="1"/>
</dbReference>
<feature type="transmembrane region" description="Helical" evidence="5">
    <location>
        <begin position="7"/>
        <end position="30"/>
    </location>
</feature>
<evidence type="ECO:0000256" key="1">
    <source>
        <dbReference type="ARBA" id="ARBA00023224"/>
    </source>
</evidence>
<feature type="domain" description="HAMP" evidence="7">
    <location>
        <begin position="326"/>
        <end position="378"/>
    </location>
</feature>
<dbReference type="CDD" id="cd06225">
    <property type="entry name" value="HAMP"/>
    <property type="match status" value="1"/>
</dbReference>
<dbReference type="Pfam" id="PF00672">
    <property type="entry name" value="HAMP"/>
    <property type="match status" value="1"/>
</dbReference>
<feature type="transmembrane region" description="Helical" evidence="5">
    <location>
        <begin position="121"/>
        <end position="144"/>
    </location>
</feature>
<dbReference type="Proteomes" id="UP000503640">
    <property type="component" value="Unassembled WGS sequence"/>
</dbReference>
<dbReference type="InterPro" id="IPR004089">
    <property type="entry name" value="MCPsignal_dom"/>
</dbReference>
<evidence type="ECO:0000313" key="8">
    <source>
        <dbReference type="EMBL" id="GEJ55605.1"/>
    </source>
</evidence>
<dbReference type="GO" id="GO:0016020">
    <property type="term" value="C:membrane"/>
    <property type="evidence" value="ECO:0007669"/>
    <property type="project" value="InterPro"/>
</dbReference>
<dbReference type="Gene3D" id="1.10.287.950">
    <property type="entry name" value="Methyl-accepting chemotaxis protein"/>
    <property type="match status" value="3"/>
</dbReference>
<accession>A0A7I9VGY4</accession>
<keyword evidence="9" id="KW-1185">Reference proteome</keyword>
<dbReference type="PANTHER" id="PTHR32089">
    <property type="entry name" value="METHYL-ACCEPTING CHEMOTAXIS PROTEIN MCPB"/>
    <property type="match status" value="1"/>
</dbReference>
<dbReference type="SMART" id="SM00283">
    <property type="entry name" value="MA"/>
    <property type="match status" value="1"/>
</dbReference>
<reference evidence="9" key="1">
    <citation type="journal article" date="2020" name="Appl. Environ. Microbiol.">
        <title>Diazotrophic Anaeromyxobacter Isolates from Soils.</title>
        <authorList>
            <person name="Masuda Y."/>
            <person name="Yamanaka H."/>
            <person name="Xu Z.X."/>
            <person name="Shiratori Y."/>
            <person name="Aono T."/>
            <person name="Amachi S."/>
            <person name="Senoo K."/>
            <person name="Itoh H."/>
        </authorList>
    </citation>
    <scope>NUCLEOTIDE SEQUENCE [LARGE SCALE GENOMIC DNA]</scope>
    <source>
        <strain evidence="9">R267</strain>
    </source>
</reference>
<feature type="transmembrane region" description="Helical" evidence="5">
    <location>
        <begin position="42"/>
        <end position="63"/>
    </location>
</feature>
<comment type="similarity">
    <text evidence="2">Belongs to the methyl-accepting chemotaxis (MCP) protein family.</text>
</comment>
<dbReference type="EMBL" id="BJTG01000001">
    <property type="protein sequence ID" value="GEJ55605.1"/>
    <property type="molecule type" value="Genomic_DNA"/>
</dbReference>
<dbReference type="PANTHER" id="PTHR32089:SF112">
    <property type="entry name" value="LYSOZYME-LIKE PROTEIN-RELATED"/>
    <property type="match status" value="1"/>
</dbReference>
<evidence type="ECO:0000313" key="9">
    <source>
        <dbReference type="Proteomes" id="UP000503640"/>
    </source>
</evidence>
<organism evidence="8 9">
    <name type="scientific">Anaeromyxobacter diazotrophicus</name>
    <dbReference type="NCBI Taxonomy" id="2590199"/>
    <lineage>
        <taxon>Bacteria</taxon>
        <taxon>Pseudomonadati</taxon>
        <taxon>Myxococcota</taxon>
        <taxon>Myxococcia</taxon>
        <taxon>Myxococcales</taxon>
        <taxon>Cystobacterineae</taxon>
        <taxon>Anaeromyxobacteraceae</taxon>
        <taxon>Anaeromyxobacter</taxon>
    </lineage>
</organism>
<gene>
    <name evidence="8" type="ORF">AMYX_03460</name>
</gene>